<organism evidence="2 3">
    <name type="scientific">Anaeromyxobacter diazotrophicus</name>
    <dbReference type="NCBI Taxonomy" id="2590199"/>
    <lineage>
        <taxon>Bacteria</taxon>
        <taxon>Pseudomonadati</taxon>
        <taxon>Myxococcota</taxon>
        <taxon>Myxococcia</taxon>
        <taxon>Myxococcales</taxon>
        <taxon>Cystobacterineae</taxon>
        <taxon>Anaeromyxobacteraceae</taxon>
        <taxon>Anaeromyxobacter</taxon>
    </lineage>
</organism>
<dbReference type="AlphaFoldDB" id="A0A7I9VJ83"/>
<dbReference type="InterPro" id="IPR001602">
    <property type="entry name" value="UPF0047_YjbQ-like"/>
</dbReference>
<name>A0A7I9VJ83_9BACT</name>
<dbReference type="InterPro" id="IPR035917">
    <property type="entry name" value="YjbQ-like_sf"/>
</dbReference>
<proteinExistence type="inferred from homology"/>
<dbReference type="PROSITE" id="PS01314">
    <property type="entry name" value="UPF0047"/>
    <property type="match status" value="1"/>
</dbReference>
<evidence type="ECO:0000313" key="2">
    <source>
        <dbReference type="EMBL" id="GEJ56087.1"/>
    </source>
</evidence>
<dbReference type="NCBIfam" id="TIGR00149">
    <property type="entry name" value="TIGR00149_YjbQ"/>
    <property type="match status" value="1"/>
</dbReference>
<dbReference type="PIRSF" id="PIRSF004681">
    <property type="entry name" value="UCP004681"/>
    <property type="match status" value="1"/>
</dbReference>
<evidence type="ECO:0000313" key="3">
    <source>
        <dbReference type="Proteomes" id="UP000503640"/>
    </source>
</evidence>
<dbReference type="EMBL" id="BJTG01000002">
    <property type="protein sequence ID" value="GEJ56087.1"/>
    <property type="molecule type" value="Genomic_DNA"/>
</dbReference>
<comment type="similarity">
    <text evidence="1">Belongs to the UPF0047 family.</text>
</comment>
<dbReference type="SUPFAM" id="SSF111038">
    <property type="entry name" value="YjbQ-like"/>
    <property type="match status" value="1"/>
</dbReference>
<evidence type="ECO:0008006" key="4">
    <source>
        <dbReference type="Google" id="ProtNLM"/>
    </source>
</evidence>
<keyword evidence="3" id="KW-1185">Reference proteome</keyword>
<comment type="caution">
    <text evidence="2">The sequence shown here is derived from an EMBL/GenBank/DDBJ whole genome shotgun (WGS) entry which is preliminary data.</text>
</comment>
<dbReference type="Pfam" id="PF01894">
    <property type="entry name" value="YjbQ"/>
    <property type="match status" value="1"/>
</dbReference>
<sequence length="142" mass="15042">MEGAMRSQTLEIATRARCELVELTGQVRAAVARAGLAAGAVLVYSPHTTAGVTIQENADPDVRRDLLLALENAVPDAAPRGAYRHGEGNSPAHVKTALLGASQLVPVEGGELQLGTWQGVFLVELDGPRRRQVLLRFLADAP</sequence>
<dbReference type="Gene3D" id="2.60.120.460">
    <property type="entry name" value="YjbQ-like"/>
    <property type="match status" value="1"/>
</dbReference>
<evidence type="ECO:0000256" key="1">
    <source>
        <dbReference type="ARBA" id="ARBA00005534"/>
    </source>
</evidence>
<dbReference type="PANTHER" id="PTHR30615">
    <property type="entry name" value="UNCHARACTERIZED PROTEIN YJBQ-RELATED"/>
    <property type="match status" value="1"/>
</dbReference>
<gene>
    <name evidence="2" type="ORF">AMYX_08280</name>
</gene>
<dbReference type="Proteomes" id="UP000503640">
    <property type="component" value="Unassembled WGS sequence"/>
</dbReference>
<protein>
    <recommendedName>
        <fullName evidence="4">Secondary thiamine-phosphate synthase enzyme</fullName>
    </recommendedName>
</protein>
<reference evidence="3" key="1">
    <citation type="journal article" date="2020" name="Appl. Environ. Microbiol.">
        <title>Diazotrophic Anaeromyxobacter Isolates from Soils.</title>
        <authorList>
            <person name="Masuda Y."/>
            <person name="Yamanaka H."/>
            <person name="Xu Z.X."/>
            <person name="Shiratori Y."/>
            <person name="Aono T."/>
            <person name="Amachi S."/>
            <person name="Senoo K."/>
            <person name="Itoh H."/>
        </authorList>
    </citation>
    <scope>NUCLEOTIDE SEQUENCE [LARGE SCALE GENOMIC DNA]</scope>
    <source>
        <strain evidence="3">R267</strain>
    </source>
</reference>
<dbReference type="PANTHER" id="PTHR30615:SF8">
    <property type="entry name" value="UPF0047 PROTEIN C4A8.02C"/>
    <property type="match status" value="1"/>
</dbReference>
<accession>A0A7I9VJ83</accession>